<evidence type="ECO:0000259" key="2">
    <source>
        <dbReference type="Pfam" id="PF00496"/>
    </source>
</evidence>
<keyword evidence="6" id="KW-1185">Reference proteome</keyword>
<reference evidence="4 6" key="2">
    <citation type="submission" date="2017-02" db="EMBL/GenBank/DDBJ databases">
        <title>Draft genome of Acidibacillus ferrooxidans Huett2.</title>
        <authorList>
            <person name="Schopf S."/>
        </authorList>
    </citation>
    <scope>NUCLEOTIDE SEQUENCE [LARGE SCALE GENOMIC DNA]</scope>
    <source>
        <strain evidence="4 6">Huett2</strain>
    </source>
</reference>
<proteinExistence type="predicted"/>
<evidence type="ECO:0000313" key="4">
    <source>
        <dbReference type="EMBL" id="OPG16010.1"/>
    </source>
</evidence>
<organism evidence="3 5">
    <name type="scientific">Ferroacidibacillus organovorans</name>
    <dbReference type="NCBI Taxonomy" id="1765683"/>
    <lineage>
        <taxon>Bacteria</taxon>
        <taxon>Bacillati</taxon>
        <taxon>Bacillota</taxon>
        <taxon>Bacilli</taxon>
        <taxon>Bacillales</taxon>
        <taxon>Alicyclobacillaceae</taxon>
        <taxon>Ferroacidibacillus</taxon>
    </lineage>
</organism>
<dbReference type="SUPFAM" id="SSF53850">
    <property type="entry name" value="Periplasmic binding protein-like II"/>
    <property type="match status" value="1"/>
</dbReference>
<name>A0A162TWF4_9BACL</name>
<comment type="caution">
    <text evidence="3">The sequence shown here is derived from an EMBL/GenBank/DDBJ whole genome shotgun (WGS) entry which is preliminary data.</text>
</comment>
<protein>
    <submittedName>
        <fullName evidence="3">ABC transporter substrate-binding protein</fullName>
    </submittedName>
</protein>
<keyword evidence="1" id="KW-0732">Signal</keyword>
<dbReference type="STRING" id="1765683.B2M26_08105"/>
<dbReference type="EMBL" id="LSUQ01000020">
    <property type="protein sequence ID" value="OAG93892.1"/>
    <property type="molecule type" value="Genomic_DNA"/>
</dbReference>
<dbReference type="PANTHER" id="PTHR30290:SF82">
    <property type="entry name" value="ABC-TYPE DIPEPTIDE_OLIGOPEPTIDE TRANSPORT SYSTEM, PERIPLASMIC COMPONENT"/>
    <property type="match status" value="1"/>
</dbReference>
<feature type="chain" id="PRO_5007839974" evidence="1">
    <location>
        <begin position="28"/>
        <end position="541"/>
    </location>
</feature>
<evidence type="ECO:0000256" key="1">
    <source>
        <dbReference type="SAM" id="SignalP"/>
    </source>
</evidence>
<accession>A0A162TWF4</accession>
<dbReference type="Gene3D" id="3.90.76.10">
    <property type="entry name" value="Dipeptide-binding Protein, Domain 1"/>
    <property type="match status" value="1"/>
</dbReference>
<dbReference type="PANTHER" id="PTHR30290">
    <property type="entry name" value="PERIPLASMIC BINDING COMPONENT OF ABC TRANSPORTER"/>
    <property type="match status" value="1"/>
</dbReference>
<gene>
    <name evidence="3" type="ORF">AYW79_08105</name>
    <name evidence="4" type="ORF">B2M26_08105</name>
</gene>
<dbReference type="AlphaFoldDB" id="A0A162TWF4"/>
<dbReference type="PIRSF" id="PIRSF002741">
    <property type="entry name" value="MppA"/>
    <property type="match status" value="1"/>
</dbReference>
<dbReference type="GO" id="GO:0042597">
    <property type="term" value="C:periplasmic space"/>
    <property type="evidence" value="ECO:0007669"/>
    <property type="project" value="UniProtKB-ARBA"/>
</dbReference>
<dbReference type="InterPro" id="IPR000914">
    <property type="entry name" value="SBP_5_dom"/>
</dbReference>
<dbReference type="GO" id="GO:1904680">
    <property type="term" value="F:peptide transmembrane transporter activity"/>
    <property type="evidence" value="ECO:0007669"/>
    <property type="project" value="TreeGrafter"/>
</dbReference>
<dbReference type="GO" id="GO:0015833">
    <property type="term" value="P:peptide transport"/>
    <property type="evidence" value="ECO:0007669"/>
    <property type="project" value="TreeGrafter"/>
</dbReference>
<sequence>MLKKKLVYSAAALLTLSMIGVAPDTLAASSSSQQSPLIMVPGQGGQFQENFSPFSSSALQGTLGLIYQPLFYFNPSGQAVPLLGQSFVWSDHAKVLTVNLKHNVKWSNGSVMTSQDVVFSFDLLKKFPQLDGSQIWKVISGVKANGPYQVQFTFQSPNSAYEYYILGTTYIVPQRVWKNVSDPTKSLNLHPMGTGPYILVSFTPEMYQFMANPVYWNGEPKVKRVDFPAYSGNESTTLSLIQGKIDWTGLFIPHIAQVYSNRSPYNQYWFSDFGGANMIYTNLQDPLLKQLPVREAISLAINRQKVSQLGEYGYEPPATPTGYALPPAAKAWTDPKLPTQFQYNPTQAVKILEHAGFKKNAQGIFESKSGQPLSFTLDVVSGWTDWDADCSIVASELSSIGIKVQVQQLAFGAYYQNLSTGHFQLGMSWSGSGPTPFYMYQSLYQPNGINNWDHWNNPLTTKALYNYEHTSNVKKQQQDVYVLENAMVKSLPYIPLVYGVGWNEYSTKNFVGWPSASNPYAQGSPWVSPSNGIILSQLRPR</sequence>
<dbReference type="Proteomes" id="UP000077421">
    <property type="component" value="Unassembled WGS sequence"/>
</dbReference>
<dbReference type="InterPro" id="IPR039424">
    <property type="entry name" value="SBP_5"/>
</dbReference>
<feature type="domain" description="Solute-binding protein family 5" evidence="2">
    <location>
        <begin position="79"/>
        <end position="450"/>
    </location>
</feature>
<dbReference type="Proteomes" id="UP000190229">
    <property type="component" value="Unassembled WGS sequence"/>
</dbReference>
<evidence type="ECO:0000313" key="3">
    <source>
        <dbReference type="EMBL" id="OAG93892.1"/>
    </source>
</evidence>
<evidence type="ECO:0000313" key="5">
    <source>
        <dbReference type="Proteomes" id="UP000077421"/>
    </source>
</evidence>
<dbReference type="Gene3D" id="3.10.105.10">
    <property type="entry name" value="Dipeptide-binding Protein, Domain 3"/>
    <property type="match status" value="1"/>
</dbReference>
<dbReference type="OrthoDB" id="9796817at2"/>
<dbReference type="CDD" id="cd08509">
    <property type="entry name" value="PBP2_TmCBP_oligosaccharides_like"/>
    <property type="match status" value="1"/>
</dbReference>
<dbReference type="Pfam" id="PF00496">
    <property type="entry name" value="SBP_bac_5"/>
    <property type="match status" value="1"/>
</dbReference>
<dbReference type="InterPro" id="IPR030678">
    <property type="entry name" value="Peptide/Ni-bd"/>
</dbReference>
<reference evidence="3 5" key="1">
    <citation type="submission" date="2016-02" db="EMBL/GenBank/DDBJ databases">
        <title>Draft genome sequence of Acidibacillus ferrooxidans SLC66.</title>
        <authorList>
            <person name="Oliveira G."/>
            <person name="Nancucheo I."/>
            <person name="Dall'Agnol H."/>
            <person name="Johnson B."/>
            <person name="Oliveira R."/>
            <person name="Nunes G.L."/>
            <person name="Tzotzos G."/>
            <person name="Orellana S.C."/>
            <person name="Salim A.C."/>
            <person name="Araujo F.M."/>
        </authorList>
    </citation>
    <scope>NUCLEOTIDE SEQUENCE [LARGE SCALE GENOMIC DNA]</scope>
    <source>
        <strain evidence="3 5">SLC66</strain>
    </source>
</reference>
<feature type="signal peptide" evidence="1">
    <location>
        <begin position="1"/>
        <end position="27"/>
    </location>
</feature>
<dbReference type="Gene3D" id="3.40.190.10">
    <property type="entry name" value="Periplasmic binding protein-like II"/>
    <property type="match status" value="1"/>
</dbReference>
<evidence type="ECO:0000313" key="6">
    <source>
        <dbReference type="Proteomes" id="UP000190229"/>
    </source>
</evidence>
<dbReference type="EMBL" id="MWPS01000022">
    <property type="protein sequence ID" value="OPG16010.1"/>
    <property type="molecule type" value="Genomic_DNA"/>
</dbReference>
<dbReference type="GO" id="GO:0043190">
    <property type="term" value="C:ATP-binding cassette (ABC) transporter complex"/>
    <property type="evidence" value="ECO:0007669"/>
    <property type="project" value="InterPro"/>
</dbReference>